<dbReference type="EMBL" id="CACTIH010000160">
    <property type="protein sequence ID" value="CAA2955721.1"/>
    <property type="molecule type" value="Genomic_DNA"/>
</dbReference>
<reference evidence="1 2" key="1">
    <citation type="submission" date="2019-12" db="EMBL/GenBank/DDBJ databases">
        <authorList>
            <person name="Alioto T."/>
            <person name="Alioto T."/>
            <person name="Gomez Garrido J."/>
        </authorList>
    </citation>
    <scope>NUCLEOTIDE SEQUENCE [LARGE SCALE GENOMIC DNA]</scope>
</reference>
<dbReference type="Gramene" id="OE9A084695T1">
    <property type="protein sequence ID" value="OE9A084695C1"/>
    <property type="gene ID" value="OE9A084695"/>
</dbReference>
<gene>
    <name evidence="1" type="ORF">OLEA9_A084695</name>
</gene>
<accession>A0A8S0PQS2</accession>
<dbReference type="AlphaFoldDB" id="A0A8S0PQS2"/>
<proteinExistence type="predicted"/>
<evidence type="ECO:0000313" key="2">
    <source>
        <dbReference type="Proteomes" id="UP000594638"/>
    </source>
</evidence>
<dbReference type="Proteomes" id="UP000594638">
    <property type="component" value="Unassembled WGS sequence"/>
</dbReference>
<name>A0A8S0PQS2_OLEEU</name>
<comment type="caution">
    <text evidence="1">The sequence shown here is derived from an EMBL/GenBank/DDBJ whole genome shotgun (WGS) entry which is preliminary data.</text>
</comment>
<evidence type="ECO:0000313" key="1">
    <source>
        <dbReference type="EMBL" id="CAA2955721.1"/>
    </source>
</evidence>
<protein>
    <submittedName>
        <fullName evidence="1">Uncharacterized protein</fullName>
    </submittedName>
</protein>
<organism evidence="1 2">
    <name type="scientific">Olea europaea subsp. europaea</name>
    <dbReference type="NCBI Taxonomy" id="158383"/>
    <lineage>
        <taxon>Eukaryota</taxon>
        <taxon>Viridiplantae</taxon>
        <taxon>Streptophyta</taxon>
        <taxon>Embryophyta</taxon>
        <taxon>Tracheophyta</taxon>
        <taxon>Spermatophyta</taxon>
        <taxon>Magnoliopsida</taxon>
        <taxon>eudicotyledons</taxon>
        <taxon>Gunneridae</taxon>
        <taxon>Pentapetalae</taxon>
        <taxon>asterids</taxon>
        <taxon>lamiids</taxon>
        <taxon>Lamiales</taxon>
        <taxon>Oleaceae</taxon>
        <taxon>Oleeae</taxon>
        <taxon>Olea</taxon>
    </lineage>
</organism>
<sequence length="77" mass="9006">MNWSHQNGINCSFERTCPAQRRNPLESGIKKLVPLMSFMYPEKNGLYEIRVFCGNIPLNGGHTFRKEARLFYRSLEL</sequence>
<keyword evidence="2" id="KW-1185">Reference proteome</keyword>